<accession>A0AAN6Y4U2</accession>
<comment type="caution">
    <text evidence="2">The sequence shown here is derived from an EMBL/GenBank/DDBJ whole genome shotgun (WGS) entry which is preliminary data.</text>
</comment>
<dbReference type="InterPro" id="IPR058525">
    <property type="entry name" value="DUF8212"/>
</dbReference>
<gene>
    <name evidence="2" type="ORF">QBC37DRAFT_424740</name>
</gene>
<evidence type="ECO:0000259" key="1">
    <source>
        <dbReference type="Pfam" id="PF26640"/>
    </source>
</evidence>
<dbReference type="PANTHER" id="PTHR10622:SF10">
    <property type="entry name" value="HET DOMAIN-CONTAINING PROTEIN"/>
    <property type="match status" value="1"/>
</dbReference>
<sequence length="334" mass="38121">MYRYYSEAFICLIHLADVAIDPAAEDKRQVLEAVRQSRWLSRGWTLQELVAPFKREFYDTNWKRINIPGQEYQSELLGVMSEATGIPLPVLDMTKPHREYCVAQRMSWASKRQTTREEDMAYCLMGLFDVNMPVIYGEGGTKAFKRLQSEIMQSSFDQTLFAWRGKYNDSGLLANSPSDFADTPSLSLWRPRYLAPYHMTNVGLSLQVLDVTEDADPDRMRELAAMGLMPPIEDARILLAVIQCNIHINGEEDEPGGLGICLEMVDASFRSISGTPVWGYRRIWCDHFSTVPAKFLSEAPFKDVLVLEDTHDQLLRSVTGKSTIRLQGYHTRMT</sequence>
<dbReference type="PANTHER" id="PTHR10622">
    <property type="entry name" value="HET DOMAIN-CONTAINING PROTEIN"/>
    <property type="match status" value="1"/>
</dbReference>
<reference evidence="2" key="1">
    <citation type="journal article" date="2023" name="Mol. Phylogenet. Evol.">
        <title>Genome-scale phylogeny and comparative genomics of the fungal order Sordariales.</title>
        <authorList>
            <person name="Hensen N."/>
            <person name="Bonometti L."/>
            <person name="Westerberg I."/>
            <person name="Brannstrom I.O."/>
            <person name="Guillou S."/>
            <person name="Cros-Aarteil S."/>
            <person name="Calhoun S."/>
            <person name="Haridas S."/>
            <person name="Kuo A."/>
            <person name="Mondo S."/>
            <person name="Pangilinan J."/>
            <person name="Riley R."/>
            <person name="LaButti K."/>
            <person name="Andreopoulos B."/>
            <person name="Lipzen A."/>
            <person name="Chen C."/>
            <person name="Yan M."/>
            <person name="Daum C."/>
            <person name="Ng V."/>
            <person name="Clum A."/>
            <person name="Steindorff A."/>
            <person name="Ohm R.A."/>
            <person name="Martin F."/>
            <person name="Silar P."/>
            <person name="Natvig D.O."/>
            <person name="Lalanne C."/>
            <person name="Gautier V."/>
            <person name="Ament-Velasquez S.L."/>
            <person name="Kruys A."/>
            <person name="Hutchinson M.I."/>
            <person name="Powell A.J."/>
            <person name="Barry K."/>
            <person name="Miller A.N."/>
            <person name="Grigoriev I.V."/>
            <person name="Debuchy R."/>
            <person name="Gladieux P."/>
            <person name="Hiltunen Thoren M."/>
            <person name="Johannesson H."/>
        </authorList>
    </citation>
    <scope>NUCLEOTIDE SEQUENCE</scope>
    <source>
        <strain evidence="2">PSN293</strain>
    </source>
</reference>
<evidence type="ECO:0000313" key="2">
    <source>
        <dbReference type="EMBL" id="KAK4212549.1"/>
    </source>
</evidence>
<proteinExistence type="predicted"/>
<dbReference type="AlphaFoldDB" id="A0AAN6Y4U2"/>
<organism evidence="2 3">
    <name type="scientific">Rhypophila decipiens</name>
    <dbReference type="NCBI Taxonomy" id="261697"/>
    <lineage>
        <taxon>Eukaryota</taxon>
        <taxon>Fungi</taxon>
        <taxon>Dikarya</taxon>
        <taxon>Ascomycota</taxon>
        <taxon>Pezizomycotina</taxon>
        <taxon>Sordariomycetes</taxon>
        <taxon>Sordariomycetidae</taxon>
        <taxon>Sordariales</taxon>
        <taxon>Naviculisporaceae</taxon>
        <taxon>Rhypophila</taxon>
    </lineage>
</organism>
<dbReference type="Proteomes" id="UP001301769">
    <property type="component" value="Unassembled WGS sequence"/>
</dbReference>
<name>A0AAN6Y4U2_9PEZI</name>
<dbReference type="Pfam" id="PF26640">
    <property type="entry name" value="DUF8212"/>
    <property type="match status" value="1"/>
</dbReference>
<keyword evidence="3" id="KW-1185">Reference proteome</keyword>
<protein>
    <recommendedName>
        <fullName evidence="1">DUF8212 domain-containing protein</fullName>
    </recommendedName>
</protein>
<reference evidence="2" key="2">
    <citation type="submission" date="2023-05" db="EMBL/GenBank/DDBJ databases">
        <authorList>
            <consortium name="Lawrence Berkeley National Laboratory"/>
            <person name="Steindorff A."/>
            <person name="Hensen N."/>
            <person name="Bonometti L."/>
            <person name="Westerberg I."/>
            <person name="Brannstrom I.O."/>
            <person name="Guillou S."/>
            <person name="Cros-Aarteil S."/>
            <person name="Calhoun S."/>
            <person name="Haridas S."/>
            <person name="Kuo A."/>
            <person name="Mondo S."/>
            <person name="Pangilinan J."/>
            <person name="Riley R."/>
            <person name="Labutti K."/>
            <person name="Andreopoulos B."/>
            <person name="Lipzen A."/>
            <person name="Chen C."/>
            <person name="Yanf M."/>
            <person name="Daum C."/>
            <person name="Ng V."/>
            <person name="Clum A."/>
            <person name="Ohm R."/>
            <person name="Martin F."/>
            <person name="Silar P."/>
            <person name="Natvig D."/>
            <person name="Lalanne C."/>
            <person name="Gautier V."/>
            <person name="Ament-Velasquez S.L."/>
            <person name="Kruys A."/>
            <person name="Hutchinson M.I."/>
            <person name="Powell A.J."/>
            <person name="Barry K."/>
            <person name="Miller A.N."/>
            <person name="Grigoriev I.V."/>
            <person name="Debuchy R."/>
            <person name="Gladieux P."/>
            <person name="Thoren M.H."/>
            <person name="Johannesson H."/>
        </authorList>
    </citation>
    <scope>NUCLEOTIDE SEQUENCE</scope>
    <source>
        <strain evidence="2">PSN293</strain>
    </source>
</reference>
<feature type="domain" description="DUF8212" evidence="1">
    <location>
        <begin position="142"/>
        <end position="179"/>
    </location>
</feature>
<dbReference type="EMBL" id="MU858125">
    <property type="protein sequence ID" value="KAK4212549.1"/>
    <property type="molecule type" value="Genomic_DNA"/>
</dbReference>
<evidence type="ECO:0000313" key="3">
    <source>
        <dbReference type="Proteomes" id="UP001301769"/>
    </source>
</evidence>